<dbReference type="InterPro" id="IPR023485">
    <property type="entry name" value="Ptyr_pPase"/>
</dbReference>
<dbReference type="InterPro" id="IPR036196">
    <property type="entry name" value="Ptyr_pPase_sf"/>
</dbReference>
<evidence type="ECO:0000259" key="2">
    <source>
        <dbReference type="PROSITE" id="PS50987"/>
    </source>
</evidence>
<dbReference type="PRINTS" id="PR00778">
    <property type="entry name" value="HTHARSR"/>
</dbReference>
<sequence>MKSNDAAAVFAALGQESRLDLLRILLEAGPTGLSAGAVGTALGIVPSTLSFHLRALEQVGLVRPTRQGRSLIYAAQIERLRHLVTFLSRDCCGGRPELCGDLMQAWPASPPENGPMTPAYNVLFLCTRNSARSLMAEAILNKLGGERFRAYSAGSDPAPQPMPEVLEKLESLGHDISGVRSKSYLEFQKPDAPRMDFVITLCDELQGQNCPDFGGHAITASWPLPGPGQFASGSHERTLMLNELYASLYRRLGIFTSLKMEALDRMSLRHRVGDLSEAPLTVAKEH</sequence>
<keyword evidence="4" id="KW-1185">Reference proteome</keyword>
<dbReference type="GO" id="GO:0003700">
    <property type="term" value="F:DNA-binding transcription factor activity"/>
    <property type="evidence" value="ECO:0007669"/>
    <property type="project" value="InterPro"/>
</dbReference>
<dbReference type="SUPFAM" id="SSF46785">
    <property type="entry name" value="Winged helix' DNA-binding domain"/>
    <property type="match status" value="1"/>
</dbReference>
<dbReference type="CDD" id="cd00090">
    <property type="entry name" value="HTH_ARSR"/>
    <property type="match status" value="1"/>
</dbReference>
<dbReference type="SUPFAM" id="SSF52788">
    <property type="entry name" value="Phosphotyrosine protein phosphatases I"/>
    <property type="match status" value="1"/>
</dbReference>
<accession>A0A2C7A5K2</accession>
<dbReference type="InterPro" id="IPR011991">
    <property type="entry name" value="ArsR-like_HTH"/>
</dbReference>
<dbReference type="RefSeq" id="WP_099097534.1">
    <property type="nucleotide sequence ID" value="NZ_PDNU01000097.1"/>
</dbReference>
<dbReference type="InterPro" id="IPR036390">
    <property type="entry name" value="WH_DNA-bd_sf"/>
</dbReference>
<dbReference type="InterPro" id="IPR001845">
    <property type="entry name" value="HTH_ArsR_DNA-bd_dom"/>
</dbReference>
<keyword evidence="1" id="KW-0059">Arsenical resistance</keyword>
<gene>
    <name evidence="3" type="ORF">CR162_21645</name>
</gene>
<reference evidence="3 4" key="1">
    <citation type="submission" date="2017-10" db="EMBL/GenBank/DDBJ databases">
        <authorList>
            <person name="Banno H."/>
            <person name="Chua N.-H."/>
        </authorList>
    </citation>
    <scope>NUCLEOTIDE SEQUENCE [LARGE SCALE GENOMIC DNA]</scope>
    <source>
        <strain evidence="3 4">YW11</strain>
    </source>
</reference>
<dbReference type="PROSITE" id="PS50987">
    <property type="entry name" value="HTH_ARSR_2"/>
    <property type="match status" value="1"/>
</dbReference>
<dbReference type="Proteomes" id="UP000223527">
    <property type="component" value="Unassembled WGS sequence"/>
</dbReference>
<dbReference type="PANTHER" id="PTHR43428:SF1">
    <property type="entry name" value="ARSENATE REDUCTASE"/>
    <property type="match status" value="1"/>
</dbReference>
<dbReference type="OrthoDB" id="9793058at2"/>
<dbReference type="SMART" id="SM00418">
    <property type="entry name" value="HTH_ARSR"/>
    <property type="match status" value="1"/>
</dbReference>
<dbReference type="Pfam" id="PF12840">
    <property type="entry name" value="HTH_20"/>
    <property type="match status" value="1"/>
</dbReference>
<name>A0A2C7A5K2_9PROT</name>
<evidence type="ECO:0000313" key="4">
    <source>
        <dbReference type="Proteomes" id="UP000223527"/>
    </source>
</evidence>
<protein>
    <submittedName>
        <fullName evidence="3">Protein-tyrosine-phosphatase</fullName>
    </submittedName>
</protein>
<comment type="caution">
    <text evidence="3">The sequence shown here is derived from an EMBL/GenBank/DDBJ whole genome shotgun (WGS) entry which is preliminary data.</text>
</comment>
<dbReference type="SMART" id="SM00226">
    <property type="entry name" value="LMWPc"/>
    <property type="match status" value="1"/>
</dbReference>
<feature type="domain" description="HTH arsR-type" evidence="2">
    <location>
        <begin position="1"/>
        <end position="95"/>
    </location>
</feature>
<dbReference type="Gene3D" id="3.40.50.2300">
    <property type="match status" value="1"/>
</dbReference>
<evidence type="ECO:0000256" key="1">
    <source>
        <dbReference type="ARBA" id="ARBA00022849"/>
    </source>
</evidence>
<dbReference type="CDD" id="cd16345">
    <property type="entry name" value="LMWP_ArsC"/>
    <property type="match status" value="1"/>
</dbReference>
<dbReference type="NCBIfam" id="NF033788">
    <property type="entry name" value="HTH_metalloreg"/>
    <property type="match status" value="1"/>
</dbReference>
<dbReference type="AlphaFoldDB" id="A0A2C7A5K2"/>
<proteinExistence type="predicted"/>
<dbReference type="Pfam" id="PF01451">
    <property type="entry name" value="LMWPc"/>
    <property type="match status" value="1"/>
</dbReference>
<organism evidence="3 4">
    <name type="scientific">Teichococcus rhizosphaerae</name>
    <dbReference type="NCBI Taxonomy" id="1335062"/>
    <lineage>
        <taxon>Bacteria</taxon>
        <taxon>Pseudomonadati</taxon>
        <taxon>Pseudomonadota</taxon>
        <taxon>Alphaproteobacteria</taxon>
        <taxon>Acetobacterales</taxon>
        <taxon>Roseomonadaceae</taxon>
        <taxon>Roseomonas</taxon>
    </lineage>
</organism>
<evidence type="ECO:0000313" key="3">
    <source>
        <dbReference type="EMBL" id="PHK92873.1"/>
    </source>
</evidence>
<dbReference type="InterPro" id="IPR036388">
    <property type="entry name" value="WH-like_DNA-bd_sf"/>
</dbReference>
<dbReference type="EMBL" id="PDNU01000097">
    <property type="protein sequence ID" value="PHK92873.1"/>
    <property type="molecule type" value="Genomic_DNA"/>
</dbReference>
<dbReference type="PANTHER" id="PTHR43428">
    <property type="entry name" value="ARSENATE REDUCTASE"/>
    <property type="match status" value="1"/>
</dbReference>
<dbReference type="Gene3D" id="1.10.10.10">
    <property type="entry name" value="Winged helix-like DNA-binding domain superfamily/Winged helix DNA-binding domain"/>
    <property type="match status" value="1"/>
</dbReference>
<dbReference type="GO" id="GO:0046685">
    <property type="term" value="P:response to arsenic-containing substance"/>
    <property type="evidence" value="ECO:0007669"/>
    <property type="project" value="UniProtKB-KW"/>
</dbReference>